<keyword evidence="6 12" id="KW-0695">RNA-directed DNA polymerase</keyword>
<dbReference type="InterPro" id="IPR043502">
    <property type="entry name" value="DNA/RNA_pol_sf"/>
</dbReference>
<sequence length="488" mass="57165">MGNWRLKERDLKKYPHFDPIISIEEAEALATDPERVVKHAFFPLMRYVEGWNRFAKLGQKGEAKERPIRYAARRDAYIYQRYREILSSAYERELTALGLSDNIIAYRRIPSGSGSGGKCNIHFAFDAFQRIRQLDNCNVIALDISKYYESLDHSRIKEIWCRLIKSARLPRDHFQVFKSITNYSYVEKQEAYARLGYFGEKRKTNSGKTIHGYLTPYNETPKHLCKGYVFREKLAGSGRDRSIIHKNYLTYGIPQGAPISDVIANFYLIEFDFEVSELAKKMGGYYYRYSDDIILIVPRMHDDALALTDDIRLLIKQHGAKLEIKEKKSSVFHYYKSGKRQFFSLVKGEKGKNGIEYLGFRYDGNYIYLRDSTLSNLYRKIVRAVRHSAEINARRFPNKGEKEILESINIEEITKLFGKVERFDEKSENYRSWTFWTYACRAREIMGDLGKPILHQVKSYNDFIERRAKLEAAHAVKRREGRKPSVLP</sequence>
<dbReference type="PROSITE" id="PS50878">
    <property type="entry name" value="RT_POL"/>
    <property type="match status" value="1"/>
</dbReference>
<gene>
    <name evidence="12" type="ORF">D3868_19225</name>
    <name evidence="11" type="ORF">SIM66_06915</name>
</gene>
<keyword evidence="3" id="KW-0548">Nucleotidyltransferase</keyword>
<dbReference type="GO" id="GO:0046872">
    <property type="term" value="F:metal ion binding"/>
    <property type="evidence" value="ECO:0007669"/>
    <property type="project" value="UniProtKB-KW"/>
</dbReference>
<dbReference type="EC" id="2.7.7.49" evidence="1"/>
<keyword evidence="5" id="KW-0460">Magnesium</keyword>
<keyword evidence="4" id="KW-0479">Metal-binding</keyword>
<dbReference type="InterPro" id="IPR000477">
    <property type="entry name" value="RT_dom"/>
</dbReference>
<evidence type="ECO:0000256" key="6">
    <source>
        <dbReference type="ARBA" id="ARBA00022918"/>
    </source>
</evidence>
<evidence type="ECO:0000256" key="4">
    <source>
        <dbReference type="ARBA" id="ARBA00022723"/>
    </source>
</evidence>
<dbReference type="RefSeq" id="WP_079284989.1">
    <property type="nucleotide sequence ID" value="NZ_CP012915.1"/>
</dbReference>
<accession>A0A4D8QQL9</accession>
<protein>
    <recommendedName>
        <fullName evidence="1">RNA-directed DNA polymerase</fullName>
        <ecNumber evidence="1">2.7.7.49</ecNumber>
    </recommendedName>
</protein>
<dbReference type="Proteomes" id="UP000298774">
    <property type="component" value="Plasmid p1"/>
</dbReference>
<keyword evidence="14" id="KW-1185">Reference proteome</keyword>
<keyword evidence="2" id="KW-0808">Transferase</keyword>
<dbReference type="PANTHER" id="PTHR34047">
    <property type="entry name" value="NUCLEAR INTRON MATURASE 1, MITOCHONDRIAL-RELATED"/>
    <property type="match status" value="1"/>
</dbReference>
<dbReference type="GO" id="GO:0003964">
    <property type="term" value="F:RNA-directed DNA polymerase activity"/>
    <property type="evidence" value="ECO:0007669"/>
    <property type="project" value="UniProtKB-KW"/>
</dbReference>
<dbReference type="Proteomes" id="UP001277471">
    <property type="component" value="Unassembled WGS sequence"/>
</dbReference>
<evidence type="ECO:0000256" key="2">
    <source>
        <dbReference type="ARBA" id="ARBA00022679"/>
    </source>
</evidence>
<keyword evidence="12" id="KW-0614">Plasmid</keyword>
<evidence type="ECO:0000313" key="11">
    <source>
        <dbReference type="EMBL" id="MDX5950917.1"/>
    </source>
</evidence>
<evidence type="ECO:0000256" key="3">
    <source>
        <dbReference type="ARBA" id="ARBA00022695"/>
    </source>
</evidence>
<evidence type="ECO:0000256" key="7">
    <source>
        <dbReference type="ARBA" id="ARBA00023118"/>
    </source>
</evidence>
<dbReference type="GO" id="GO:0003723">
    <property type="term" value="F:RNA binding"/>
    <property type="evidence" value="ECO:0007669"/>
    <property type="project" value="InterPro"/>
</dbReference>
<name>A0A4D8QQL9_AZOBR</name>
<dbReference type="Pfam" id="PF00078">
    <property type="entry name" value="RVT_1"/>
    <property type="match status" value="1"/>
</dbReference>
<evidence type="ECO:0000256" key="1">
    <source>
        <dbReference type="ARBA" id="ARBA00012493"/>
    </source>
</evidence>
<dbReference type="InterPro" id="IPR051083">
    <property type="entry name" value="GrpII_Intron_Splice-Mob/Def"/>
</dbReference>
<dbReference type="SUPFAM" id="SSF56672">
    <property type="entry name" value="DNA/RNA polymerases"/>
    <property type="match status" value="1"/>
</dbReference>
<organism evidence="12 13">
    <name type="scientific">Azospirillum brasilense</name>
    <dbReference type="NCBI Taxonomy" id="192"/>
    <lineage>
        <taxon>Bacteria</taxon>
        <taxon>Pseudomonadati</taxon>
        <taxon>Pseudomonadota</taxon>
        <taxon>Alphaproteobacteria</taxon>
        <taxon>Rhodospirillales</taxon>
        <taxon>Azospirillaceae</taxon>
        <taxon>Azospirillum</taxon>
    </lineage>
</organism>
<dbReference type="EMBL" id="CP032340">
    <property type="protein sequence ID" value="QCO11724.1"/>
    <property type="molecule type" value="Genomic_DNA"/>
</dbReference>
<evidence type="ECO:0000313" key="12">
    <source>
        <dbReference type="EMBL" id="QCO11724.1"/>
    </source>
</evidence>
<evidence type="ECO:0000313" key="13">
    <source>
        <dbReference type="Proteomes" id="UP000298774"/>
    </source>
</evidence>
<dbReference type="EMBL" id="JAWXYC010000003">
    <property type="protein sequence ID" value="MDX5950917.1"/>
    <property type="molecule type" value="Genomic_DNA"/>
</dbReference>
<reference evidence="12 13" key="1">
    <citation type="submission" date="2018-09" db="EMBL/GenBank/DDBJ databases">
        <title>Whole genome based analysis of evolution and adaptive divergence in Indian and Brazilian strains of Azospirillum brasilense.</title>
        <authorList>
            <person name="Singh C."/>
            <person name="Tripathi A.K."/>
        </authorList>
    </citation>
    <scope>NUCLEOTIDE SEQUENCE [LARGE SCALE GENOMIC DNA]</scope>
    <source>
        <strain evidence="12 13">MTCC4038</strain>
        <plasmid evidence="12 13">p1</plasmid>
    </source>
</reference>
<comment type="similarity">
    <text evidence="8">Belongs to the bacterial reverse transcriptase family.</text>
</comment>
<evidence type="ECO:0000259" key="10">
    <source>
        <dbReference type="PROSITE" id="PS50878"/>
    </source>
</evidence>
<dbReference type="AlphaFoldDB" id="A0A4D8QQL9"/>
<dbReference type="PRINTS" id="PR00866">
    <property type="entry name" value="RNADNAPOLMS"/>
</dbReference>
<evidence type="ECO:0000256" key="8">
    <source>
        <dbReference type="ARBA" id="ARBA00034120"/>
    </source>
</evidence>
<evidence type="ECO:0000256" key="9">
    <source>
        <dbReference type="ARBA" id="ARBA00048173"/>
    </source>
</evidence>
<dbReference type="GO" id="GO:0051607">
    <property type="term" value="P:defense response to virus"/>
    <property type="evidence" value="ECO:0007669"/>
    <property type="project" value="UniProtKB-KW"/>
</dbReference>
<reference evidence="11 14" key="2">
    <citation type="submission" date="2023-11" db="EMBL/GenBank/DDBJ databases">
        <title>MicrobeMod: A computational toolkit for identifying prokaryotic methylation and restriction-modification with nanopore sequencing.</title>
        <authorList>
            <person name="Crits-Christoph A."/>
            <person name="Kang S.C."/>
            <person name="Lee H."/>
            <person name="Ostrov N."/>
        </authorList>
    </citation>
    <scope>NUCLEOTIDE SEQUENCE [LARGE SCALE GENOMIC DNA]</scope>
    <source>
        <strain evidence="11 14">ATCC 29145</strain>
    </source>
</reference>
<keyword evidence="7" id="KW-0051">Antiviral defense</keyword>
<feature type="domain" description="Reverse transcriptase" evidence="10">
    <location>
        <begin position="1"/>
        <end position="362"/>
    </location>
</feature>
<dbReference type="GeneID" id="56449139"/>
<evidence type="ECO:0000313" key="14">
    <source>
        <dbReference type="Proteomes" id="UP001277471"/>
    </source>
</evidence>
<dbReference type="PANTHER" id="PTHR34047:SF8">
    <property type="entry name" value="PROTEIN YKFC"/>
    <property type="match status" value="1"/>
</dbReference>
<comment type="catalytic activity">
    <reaction evidence="9">
        <text>DNA(n) + a 2'-deoxyribonucleoside 5'-triphosphate = DNA(n+1) + diphosphate</text>
        <dbReference type="Rhea" id="RHEA:22508"/>
        <dbReference type="Rhea" id="RHEA-COMP:17339"/>
        <dbReference type="Rhea" id="RHEA-COMP:17340"/>
        <dbReference type="ChEBI" id="CHEBI:33019"/>
        <dbReference type="ChEBI" id="CHEBI:61560"/>
        <dbReference type="ChEBI" id="CHEBI:173112"/>
        <dbReference type="EC" id="2.7.7.49"/>
    </reaction>
</comment>
<dbReference type="InterPro" id="IPR000123">
    <property type="entry name" value="Reverse_transcriptase_msDNA"/>
</dbReference>
<proteinExistence type="inferred from homology"/>
<geneLocation type="plasmid" evidence="12 13">
    <name>p1</name>
</geneLocation>
<evidence type="ECO:0000256" key="5">
    <source>
        <dbReference type="ARBA" id="ARBA00022842"/>
    </source>
</evidence>